<feature type="region of interest" description="Disordered" evidence="1">
    <location>
        <begin position="177"/>
        <end position="260"/>
    </location>
</feature>
<keyword evidence="4" id="KW-1185">Reference proteome</keyword>
<feature type="chain" id="PRO_5025351571" description="Lytic polysaccharide monooxygenase" evidence="2">
    <location>
        <begin position="18"/>
        <end position="260"/>
    </location>
</feature>
<evidence type="ECO:0000256" key="2">
    <source>
        <dbReference type="SAM" id="SignalP"/>
    </source>
</evidence>
<keyword evidence="2" id="KW-0732">Signal</keyword>
<evidence type="ECO:0000313" key="4">
    <source>
        <dbReference type="Proteomes" id="UP000799324"/>
    </source>
</evidence>
<gene>
    <name evidence="3" type="ORF">K491DRAFT_750485</name>
</gene>
<proteinExistence type="predicted"/>
<sequence>MATKLLTFASLLAIDIGAPAPANLEPRLDRGICMFTATLTQDCDISRGGLITRVKIPVITGNDAKPIAVPGGPFIVDSTPYVIGLPGINGGHKLYVTWDPNFGEGEHHGQVRWNYEGCPWWSQERGSNACGSCQWTDWTKPQPVCPAAEATSIDTRISTMTCEFKCGDAAKDGIQADVLEDGGRPTTIRSGRPHFTRPTQGPTEVEVDNHKPTSIRSGRPHPTLPTQGPTEAGVDSHKPTMTWSGRPHPTRPTQNPTVTV</sequence>
<dbReference type="EMBL" id="MU004374">
    <property type="protein sequence ID" value="KAF2653844.1"/>
    <property type="molecule type" value="Genomic_DNA"/>
</dbReference>
<protein>
    <recommendedName>
        <fullName evidence="5">Lytic polysaccharide monooxygenase</fullName>
    </recommendedName>
</protein>
<organism evidence="3 4">
    <name type="scientific">Lophiostoma macrostomum CBS 122681</name>
    <dbReference type="NCBI Taxonomy" id="1314788"/>
    <lineage>
        <taxon>Eukaryota</taxon>
        <taxon>Fungi</taxon>
        <taxon>Dikarya</taxon>
        <taxon>Ascomycota</taxon>
        <taxon>Pezizomycotina</taxon>
        <taxon>Dothideomycetes</taxon>
        <taxon>Pleosporomycetidae</taxon>
        <taxon>Pleosporales</taxon>
        <taxon>Lophiostomataceae</taxon>
        <taxon>Lophiostoma</taxon>
    </lineage>
</organism>
<accession>A0A6A6T5M1</accession>
<feature type="compositionally biased region" description="Polar residues" evidence="1">
    <location>
        <begin position="251"/>
        <end position="260"/>
    </location>
</feature>
<name>A0A6A6T5M1_9PLEO</name>
<reference evidence="3" key="1">
    <citation type="journal article" date="2020" name="Stud. Mycol.">
        <title>101 Dothideomycetes genomes: a test case for predicting lifestyles and emergence of pathogens.</title>
        <authorList>
            <person name="Haridas S."/>
            <person name="Albert R."/>
            <person name="Binder M."/>
            <person name="Bloem J."/>
            <person name="Labutti K."/>
            <person name="Salamov A."/>
            <person name="Andreopoulos B."/>
            <person name="Baker S."/>
            <person name="Barry K."/>
            <person name="Bills G."/>
            <person name="Bluhm B."/>
            <person name="Cannon C."/>
            <person name="Castanera R."/>
            <person name="Culley D."/>
            <person name="Daum C."/>
            <person name="Ezra D."/>
            <person name="Gonzalez J."/>
            <person name="Henrissat B."/>
            <person name="Kuo A."/>
            <person name="Liang C."/>
            <person name="Lipzen A."/>
            <person name="Lutzoni F."/>
            <person name="Magnuson J."/>
            <person name="Mondo S."/>
            <person name="Nolan M."/>
            <person name="Ohm R."/>
            <person name="Pangilinan J."/>
            <person name="Park H.-J."/>
            <person name="Ramirez L."/>
            <person name="Alfaro M."/>
            <person name="Sun H."/>
            <person name="Tritt A."/>
            <person name="Yoshinaga Y."/>
            <person name="Zwiers L.-H."/>
            <person name="Turgeon B."/>
            <person name="Goodwin S."/>
            <person name="Spatafora J."/>
            <person name="Crous P."/>
            <person name="Grigoriev I."/>
        </authorList>
    </citation>
    <scope>NUCLEOTIDE SEQUENCE</scope>
    <source>
        <strain evidence="3">CBS 122681</strain>
    </source>
</reference>
<feature type="signal peptide" evidence="2">
    <location>
        <begin position="1"/>
        <end position="17"/>
    </location>
</feature>
<dbReference type="AlphaFoldDB" id="A0A6A6T5M1"/>
<evidence type="ECO:0000256" key="1">
    <source>
        <dbReference type="SAM" id="MobiDB-lite"/>
    </source>
</evidence>
<dbReference type="Proteomes" id="UP000799324">
    <property type="component" value="Unassembled WGS sequence"/>
</dbReference>
<evidence type="ECO:0008006" key="5">
    <source>
        <dbReference type="Google" id="ProtNLM"/>
    </source>
</evidence>
<evidence type="ECO:0000313" key="3">
    <source>
        <dbReference type="EMBL" id="KAF2653844.1"/>
    </source>
</evidence>